<reference evidence="1 2" key="1">
    <citation type="submission" date="2014-04" db="EMBL/GenBank/DDBJ databases">
        <authorList>
            <consortium name="DOE Joint Genome Institute"/>
            <person name="Kuo A."/>
            <person name="Girlanda M."/>
            <person name="Perotto S."/>
            <person name="Kohler A."/>
            <person name="Nagy L.G."/>
            <person name="Floudas D."/>
            <person name="Copeland A."/>
            <person name="Barry K.W."/>
            <person name="Cichocki N."/>
            <person name="Veneault-Fourrey C."/>
            <person name="LaButti K."/>
            <person name="Lindquist E.A."/>
            <person name="Lipzen A."/>
            <person name="Lundell T."/>
            <person name="Morin E."/>
            <person name="Murat C."/>
            <person name="Sun H."/>
            <person name="Tunlid A."/>
            <person name="Henrissat B."/>
            <person name="Grigoriev I.V."/>
            <person name="Hibbett D.S."/>
            <person name="Martin F."/>
            <person name="Nordberg H.P."/>
            <person name="Cantor M.N."/>
            <person name="Hua S.X."/>
        </authorList>
    </citation>
    <scope>NUCLEOTIDE SEQUENCE [LARGE SCALE GENOMIC DNA]</scope>
    <source>
        <strain evidence="1 2">MUT 4182</strain>
    </source>
</reference>
<name>A0A0C3M6H3_9AGAM</name>
<dbReference type="Proteomes" id="UP000054248">
    <property type="component" value="Unassembled WGS sequence"/>
</dbReference>
<proteinExistence type="predicted"/>
<keyword evidence="2" id="KW-1185">Reference proteome</keyword>
<protein>
    <submittedName>
        <fullName evidence="1">Uncharacterized protein</fullName>
    </submittedName>
</protein>
<dbReference type="OrthoDB" id="3071638at2759"/>
<dbReference type="EMBL" id="KN822985">
    <property type="protein sequence ID" value="KIO29242.1"/>
    <property type="molecule type" value="Genomic_DNA"/>
</dbReference>
<gene>
    <name evidence="1" type="ORF">M407DRAFT_242698</name>
</gene>
<evidence type="ECO:0000313" key="1">
    <source>
        <dbReference type="EMBL" id="KIO29242.1"/>
    </source>
</evidence>
<dbReference type="HOGENOM" id="CLU_2110740_0_0_1"/>
<organism evidence="1 2">
    <name type="scientific">Tulasnella calospora MUT 4182</name>
    <dbReference type="NCBI Taxonomy" id="1051891"/>
    <lineage>
        <taxon>Eukaryota</taxon>
        <taxon>Fungi</taxon>
        <taxon>Dikarya</taxon>
        <taxon>Basidiomycota</taxon>
        <taxon>Agaricomycotina</taxon>
        <taxon>Agaricomycetes</taxon>
        <taxon>Cantharellales</taxon>
        <taxon>Tulasnellaceae</taxon>
        <taxon>Tulasnella</taxon>
    </lineage>
</organism>
<dbReference type="AlphaFoldDB" id="A0A0C3M6H3"/>
<accession>A0A0C3M6H3</accession>
<evidence type="ECO:0000313" key="2">
    <source>
        <dbReference type="Proteomes" id="UP000054248"/>
    </source>
</evidence>
<sequence length="115" mass="12748">MLSCLILRGVRTKPSGRSPRPIPFILTNGLEWIFGMLKHEPSDNGEGDWTCIRTESHIIPNCGLGPDTDTDKKSEDEAATTTGIRILIDMLLHWICLEPDVTVNQLSECEEEGGN</sequence>
<reference evidence="2" key="2">
    <citation type="submission" date="2015-01" db="EMBL/GenBank/DDBJ databases">
        <title>Evolutionary Origins and Diversification of the Mycorrhizal Mutualists.</title>
        <authorList>
            <consortium name="DOE Joint Genome Institute"/>
            <consortium name="Mycorrhizal Genomics Consortium"/>
            <person name="Kohler A."/>
            <person name="Kuo A."/>
            <person name="Nagy L.G."/>
            <person name="Floudas D."/>
            <person name="Copeland A."/>
            <person name="Barry K.W."/>
            <person name="Cichocki N."/>
            <person name="Veneault-Fourrey C."/>
            <person name="LaButti K."/>
            <person name="Lindquist E.A."/>
            <person name="Lipzen A."/>
            <person name="Lundell T."/>
            <person name="Morin E."/>
            <person name="Murat C."/>
            <person name="Riley R."/>
            <person name="Ohm R."/>
            <person name="Sun H."/>
            <person name="Tunlid A."/>
            <person name="Henrissat B."/>
            <person name="Grigoriev I.V."/>
            <person name="Hibbett D.S."/>
            <person name="Martin F."/>
        </authorList>
    </citation>
    <scope>NUCLEOTIDE SEQUENCE [LARGE SCALE GENOMIC DNA]</scope>
    <source>
        <strain evidence="2">MUT 4182</strain>
    </source>
</reference>